<protein>
    <submittedName>
        <fullName evidence="1">Uncharacterized protein</fullName>
    </submittedName>
</protein>
<dbReference type="RefSeq" id="WP_372564554.1">
    <property type="nucleotide sequence ID" value="NZ_JBGOSP010000014.1"/>
</dbReference>
<evidence type="ECO:0000313" key="1">
    <source>
        <dbReference type="EMBL" id="MFA3839837.1"/>
    </source>
</evidence>
<dbReference type="EMBL" id="JBGOSP010000014">
    <property type="protein sequence ID" value="MFA3839837.1"/>
    <property type="molecule type" value="Genomic_DNA"/>
</dbReference>
<comment type="caution">
    <text evidence="1">The sequence shown here is derived from an EMBL/GenBank/DDBJ whole genome shotgun (WGS) entry which is preliminary data.</text>
</comment>
<name>A0ABV4SPT2_9ACTN</name>
<proteinExistence type="predicted"/>
<evidence type="ECO:0000313" key="2">
    <source>
        <dbReference type="Proteomes" id="UP001571476"/>
    </source>
</evidence>
<keyword evidence="2" id="KW-1185">Reference proteome</keyword>
<dbReference type="Proteomes" id="UP001571476">
    <property type="component" value="Unassembled WGS sequence"/>
</dbReference>
<gene>
    <name evidence="1" type="ORF">ACEG43_27285</name>
</gene>
<sequence length="41" mass="4106">MSCAPTRTGADAAVVGAAILAIEHALSPEQTDRVLAGTSPR</sequence>
<accession>A0ABV4SPT2</accession>
<reference evidence="1 2" key="1">
    <citation type="submission" date="2024-08" db="EMBL/GenBank/DDBJ databases">
        <title>Genome sequence of Streptomyces aureus CACIA-1.46HGO.</title>
        <authorList>
            <person name="Evangelista-Martinez Z."/>
        </authorList>
    </citation>
    <scope>NUCLEOTIDE SEQUENCE [LARGE SCALE GENOMIC DNA]</scope>
    <source>
        <strain evidence="1 2">CACIA-1.46HGO</strain>
    </source>
</reference>
<organism evidence="1 2">
    <name type="scientific">Streptomyces aureus</name>
    <dbReference type="NCBI Taxonomy" id="193461"/>
    <lineage>
        <taxon>Bacteria</taxon>
        <taxon>Bacillati</taxon>
        <taxon>Actinomycetota</taxon>
        <taxon>Actinomycetes</taxon>
        <taxon>Kitasatosporales</taxon>
        <taxon>Streptomycetaceae</taxon>
        <taxon>Streptomyces</taxon>
    </lineage>
</organism>